<evidence type="ECO:0000256" key="1">
    <source>
        <dbReference type="ARBA" id="ARBA00005369"/>
    </source>
</evidence>
<comment type="similarity">
    <text evidence="1">Belongs to the methyltransferase superfamily. L-isoaspartyl/D-aspartyl protein methyltransferase family.</text>
</comment>
<dbReference type="PANTHER" id="PTHR11579">
    <property type="entry name" value="PROTEIN-L-ISOASPARTATE O-METHYLTRANSFERASE"/>
    <property type="match status" value="1"/>
</dbReference>
<keyword evidence="4" id="KW-0489">Methyltransferase</keyword>
<dbReference type="PANTHER" id="PTHR11579:SF18">
    <property type="entry name" value="PROTEIN-L-ISOASPARTATE O-METHYLTRANSFERASE"/>
    <property type="match status" value="1"/>
</dbReference>
<proteinExistence type="inferred from homology"/>
<dbReference type="GO" id="GO:0004719">
    <property type="term" value="F:protein-L-isoaspartate (D-aspartate) O-methyltransferase activity"/>
    <property type="evidence" value="ECO:0007669"/>
    <property type="project" value="InterPro"/>
</dbReference>
<dbReference type="AlphaFoldDB" id="A0A7X6BHA0"/>
<accession>A0A7X6BHA0</accession>
<dbReference type="Gene3D" id="3.40.50.150">
    <property type="entry name" value="Vaccinia Virus protein VP39"/>
    <property type="match status" value="1"/>
</dbReference>
<sequence>MDFAQARRAMVDSQLRPQAVTDPLVVAAMATVPREAFVPASSQSMAYIDRMVPLGNGRSLSPATSLGRLLNELHCRTGERALVVGAGTGYSSAVLAQMGLKVVAVESDPALVEQLRGLPGVTVHAGPLEEGAPSLAPFDIILVDGEIEQLPDALVEQLKPGGRLALGLVENGVSRLQVGTRSVHGFGLKSFADSSMAPLPGFARPAVFTF</sequence>
<protein>
    <recommendedName>
        <fullName evidence="2">Protein-L-isoaspartate O-methyltransferase</fullName>
    </recommendedName>
    <alternativeName>
        <fullName evidence="3">Protein L-isoaspartyl methyltransferase</fullName>
    </alternativeName>
</protein>
<dbReference type="RefSeq" id="WP_245197918.1">
    <property type="nucleotide sequence ID" value="NZ_JAATJC010000001.1"/>
</dbReference>
<evidence type="ECO:0000313" key="4">
    <source>
        <dbReference type="EMBL" id="NJC05886.1"/>
    </source>
</evidence>
<dbReference type="InterPro" id="IPR000682">
    <property type="entry name" value="PCMT"/>
</dbReference>
<evidence type="ECO:0000256" key="2">
    <source>
        <dbReference type="ARBA" id="ARBA00013346"/>
    </source>
</evidence>
<dbReference type="EMBL" id="JAATJC010000001">
    <property type="protein sequence ID" value="NJC05886.1"/>
    <property type="molecule type" value="Genomic_DNA"/>
</dbReference>
<evidence type="ECO:0000256" key="3">
    <source>
        <dbReference type="ARBA" id="ARBA00030757"/>
    </source>
</evidence>
<evidence type="ECO:0000313" key="5">
    <source>
        <dbReference type="Proteomes" id="UP000558192"/>
    </source>
</evidence>
<reference evidence="4 5" key="1">
    <citation type="submission" date="2020-03" db="EMBL/GenBank/DDBJ databases">
        <title>Genomic Encyclopedia of Type Strains, Phase IV (KMG-IV): sequencing the most valuable type-strain genomes for metagenomic binning, comparative biology and taxonomic classification.</title>
        <authorList>
            <person name="Goeker M."/>
        </authorList>
    </citation>
    <scope>NUCLEOTIDE SEQUENCE [LARGE SCALE GENOMIC DNA]</scope>
    <source>
        <strain evidence="4 5">DSM 16846</strain>
    </source>
</reference>
<keyword evidence="4" id="KW-0808">Transferase</keyword>
<dbReference type="GO" id="GO:0005737">
    <property type="term" value="C:cytoplasm"/>
    <property type="evidence" value="ECO:0007669"/>
    <property type="project" value="TreeGrafter"/>
</dbReference>
<keyword evidence="5" id="KW-1185">Reference proteome</keyword>
<organism evidence="4 5">
    <name type="scientific">Sphingomonas kaistensis</name>
    <dbReference type="NCBI Taxonomy" id="298708"/>
    <lineage>
        <taxon>Bacteria</taxon>
        <taxon>Pseudomonadati</taxon>
        <taxon>Pseudomonadota</taxon>
        <taxon>Alphaproteobacteria</taxon>
        <taxon>Sphingomonadales</taxon>
        <taxon>Sphingomonadaceae</taxon>
        <taxon>Sphingomonas</taxon>
    </lineage>
</organism>
<dbReference type="Pfam" id="PF01135">
    <property type="entry name" value="PCMT"/>
    <property type="match status" value="1"/>
</dbReference>
<comment type="caution">
    <text evidence="4">The sequence shown here is derived from an EMBL/GenBank/DDBJ whole genome shotgun (WGS) entry which is preliminary data.</text>
</comment>
<name>A0A7X6BHA0_9SPHN</name>
<dbReference type="InterPro" id="IPR029063">
    <property type="entry name" value="SAM-dependent_MTases_sf"/>
</dbReference>
<gene>
    <name evidence="4" type="ORF">GGQ97_001679</name>
</gene>
<dbReference type="SUPFAM" id="SSF53335">
    <property type="entry name" value="S-adenosyl-L-methionine-dependent methyltransferases"/>
    <property type="match status" value="1"/>
</dbReference>
<dbReference type="Proteomes" id="UP000558192">
    <property type="component" value="Unassembled WGS sequence"/>
</dbReference>
<dbReference type="GO" id="GO:0032259">
    <property type="term" value="P:methylation"/>
    <property type="evidence" value="ECO:0007669"/>
    <property type="project" value="UniProtKB-KW"/>
</dbReference>
<dbReference type="CDD" id="cd02440">
    <property type="entry name" value="AdoMet_MTases"/>
    <property type="match status" value="1"/>
</dbReference>